<keyword evidence="3" id="KW-1185">Reference proteome</keyword>
<evidence type="ECO:0000256" key="1">
    <source>
        <dbReference type="SAM" id="Phobius"/>
    </source>
</evidence>
<comment type="caution">
    <text evidence="2">The sequence shown here is derived from an EMBL/GenBank/DDBJ whole genome shotgun (WGS) entry which is preliminary data.</text>
</comment>
<dbReference type="AlphaFoldDB" id="A0A917AU94"/>
<evidence type="ECO:0000313" key="3">
    <source>
        <dbReference type="Proteomes" id="UP000605259"/>
    </source>
</evidence>
<dbReference type="Proteomes" id="UP000605259">
    <property type="component" value="Unassembled WGS sequence"/>
</dbReference>
<organism evidence="2 3">
    <name type="scientific">Priestia taiwanensis</name>
    <dbReference type="NCBI Taxonomy" id="1347902"/>
    <lineage>
        <taxon>Bacteria</taxon>
        <taxon>Bacillati</taxon>
        <taxon>Bacillota</taxon>
        <taxon>Bacilli</taxon>
        <taxon>Bacillales</taxon>
        <taxon>Bacillaceae</taxon>
        <taxon>Priestia</taxon>
    </lineage>
</organism>
<proteinExistence type="predicted"/>
<keyword evidence="1" id="KW-0472">Membrane</keyword>
<reference evidence="2" key="1">
    <citation type="journal article" date="2014" name="Int. J. Syst. Evol. Microbiol.">
        <title>Complete genome sequence of Corynebacterium casei LMG S-19264T (=DSM 44701T), isolated from a smear-ripened cheese.</title>
        <authorList>
            <consortium name="US DOE Joint Genome Institute (JGI-PGF)"/>
            <person name="Walter F."/>
            <person name="Albersmeier A."/>
            <person name="Kalinowski J."/>
            <person name="Ruckert C."/>
        </authorList>
    </citation>
    <scope>NUCLEOTIDE SEQUENCE</scope>
    <source>
        <strain evidence="2">CGMCC 1.12698</strain>
    </source>
</reference>
<feature type="transmembrane region" description="Helical" evidence="1">
    <location>
        <begin position="42"/>
        <end position="62"/>
    </location>
</feature>
<keyword evidence="1" id="KW-1133">Transmembrane helix</keyword>
<feature type="transmembrane region" description="Helical" evidence="1">
    <location>
        <begin position="74"/>
        <end position="95"/>
    </location>
</feature>
<protein>
    <submittedName>
        <fullName evidence="2">Uncharacterized protein</fullName>
    </submittedName>
</protein>
<name>A0A917AU94_9BACI</name>
<dbReference type="RefSeq" id="WP_188389018.1">
    <property type="nucleotide sequence ID" value="NZ_BMFK01000002.1"/>
</dbReference>
<feature type="transmembrane region" description="Helical" evidence="1">
    <location>
        <begin position="12"/>
        <end position="30"/>
    </location>
</feature>
<keyword evidence="1" id="KW-0812">Transmembrane</keyword>
<reference evidence="2" key="2">
    <citation type="submission" date="2020-09" db="EMBL/GenBank/DDBJ databases">
        <authorList>
            <person name="Sun Q."/>
            <person name="Zhou Y."/>
        </authorList>
    </citation>
    <scope>NUCLEOTIDE SEQUENCE</scope>
    <source>
        <strain evidence="2">CGMCC 1.12698</strain>
    </source>
</reference>
<evidence type="ECO:0000313" key="2">
    <source>
        <dbReference type="EMBL" id="GGE75908.1"/>
    </source>
</evidence>
<dbReference type="EMBL" id="BMFK01000002">
    <property type="protein sequence ID" value="GGE75908.1"/>
    <property type="molecule type" value="Genomic_DNA"/>
</dbReference>
<sequence>MSQFGYVNMVSAIYAVFFVLGGGLLVRGSQLSEETGLTLDQLTYFTLIILFISFIGILIGYIANKSLKNSYTSYVPVILWFPYFLSFALSAGTLFPSTHPHDDDNYAIGFILLFASILSPFFLAMCISIGILKRDKEQKWI</sequence>
<gene>
    <name evidence="2" type="ORF">GCM10007140_27080</name>
</gene>
<feature type="transmembrane region" description="Helical" evidence="1">
    <location>
        <begin position="107"/>
        <end position="132"/>
    </location>
</feature>
<accession>A0A917AU94</accession>